<dbReference type="EMBL" id="ADLK01000056">
    <property type="protein sequence ID" value="KMW11214.1"/>
    <property type="molecule type" value="Genomic_DNA"/>
</dbReference>
<organism evidence="1 2">
    <name type="scientific">[Clostridium] citroniae WAL-19142</name>
    <dbReference type="NCBI Taxonomy" id="742734"/>
    <lineage>
        <taxon>Bacteria</taxon>
        <taxon>Bacillati</taxon>
        <taxon>Bacillota</taxon>
        <taxon>Clostridia</taxon>
        <taxon>Lachnospirales</taxon>
        <taxon>Lachnospiraceae</taxon>
        <taxon>Enterocloster</taxon>
    </lineage>
</organism>
<evidence type="ECO:0000313" key="1">
    <source>
        <dbReference type="EMBL" id="KMW11214.1"/>
    </source>
</evidence>
<dbReference type="OrthoDB" id="1855970at2"/>
<dbReference type="RefSeq" id="WP_002593035.1">
    <property type="nucleotide sequence ID" value="NZ_KQ235875.1"/>
</dbReference>
<dbReference type="AlphaFoldDB" id="A0A0J9BFW5"/>
<reference evidence="1 2" key="1">
    <citation type="submission" date="2011-04" db="EMBL/GenBank/DDBJ databases">
        <title>The Genome Sequence of Clostridium citroniae WAL-19142.</title>
        <authorList>
            <consortium name="The Broad Institute Genome Sequencing Platform"/>
            <person name="Earl A."/>
            <person name="Ward D."/>
            <person name="Feldgarden M."/>
            <person name="Gevers D."/>
            <person name="Warren Y.A."/>
            <person name="Tyrrell K.L."/>
            <person name="Citron D.M."/>
            <person name="Goldstein E.J."/>
            <person name="Daigneault M."/>
            <person name="Allen-Vercoe E."/>
            <person name="Young S.K."/>
            <person name="Zeng Q."/>
            <person name="Gargeya S."/>
            <person name="Fitzgerald M."/>
            <person name="Haas B."/>
            <person name="Abouelleil A."/>
            <person name="Alvarado L."/>
            <person name="Arachchi H.M."/>
            <person name="Berlin A."/>
            <person name="Brown A."/>
            <person name="Chapman S.B."/>
            <person name="Chen Z."/>
            <person name="Dunbar C."/>
            <person name="Freedman E."/>
            <person name="Gearin G."/>
            <person name="Gellesch M."/>
            <person name="Goldberg J."/>
            <person name="Griggs A."/>
            <person name="Gujja S."/>
            <person name="Heilman E.R."/>
            <person name="Heiman D."/>
            <person name="Howarth C."/>
            <person name="Larson L."/>
            <person name="Lui A."/>
            <person name="MacDonald P.J."/>
            <person name="Mehta T."/>
            <person name="Montmayeur A."/>
            <person name="Murphy C."/>
            <person name="Neiman D."/>
            <person name="Pearson M."/>
            <person name="Priest M."/>
            <person name="Roberts A."/>
            <person name="Saif S."/>
            <person name="Shea T."/>
            <person name="Shenoy N."/>
            <person name="Sisk P."/>
            <person name="Stolte C."/>
            <person name="Sykes S."/>
            <person name="White J."/>
            <person name="Yandava C."/>
            <person name="Wortman J."/>
            <person name="Nusbaum C."/>
            <person name="Birren B."/>
        </authorList>
    </citation>
    <scope>NUCLEOTIDE SEQUENCE [LARGE SCALE GENOMIC DNA]</scope>
    <source>
        <strain evidence="1 2">WAL-19142</strain>
    </source>
</reference>
<comment type="caution">
    <text evidence="1">The sequence shown here is derived from an EMBL/GenBank/DDBJ whole genome shotgun (WGS) entry which is preliminary data.</text>
</comment>
<protein>
    <submittedName>
        <fullName evidence="1">Uncharacterized protein</fullName>
    </submittedName>
</protein>
<dbReference type="PATRIC" id="fig|742734.4.peg.536"/>
<sequence length="247" mass="28177">MAERKLITPRFRITVGDQVFTQGIRVECHSSRREQCSWATLEYDPGYAGLLDLASMAPAQVELGYDGDYDTLLTGYMADGQALGPYRILDDTLFLKRTYVKETFLDCCPQDIIRFGLGRAGIADYRLSDTMYPKKDVVPVPRMNVAELIQEVGRVWGLEASFYFRSGRFFWGTGEEQTLIYVLEEGKNILSFNQWNGGNEIKTIGVPWIHQGERIRIRHRKFDGEALVTSVRVKADETGSVRMYVSF</sequence>
<gene>
    <name evidence="1" type="ORF">HMPREF9470_00501</name>
</gene>
<proteinExistence type="predicted"/>
<accession>A0A0J9BFW5</accession>
<dbReference type="GeneID" id="93163057"/>
<dbReference type="Proteomes" id="UP000037392">
    <property type="component" value="Unassembled WGS sequence"/>
</dbReference>
<name>A0A0J9BFW5_9FIRM</name>
<evidence type="ECO:0000313" key="2">
    <source>
        <dbReference type="Proteomes" id="UP000037392"/>
    </source>
</evidence>